<gene>
    <name evidence="2" type="ORF">GALMADRAFT_214251</name>
</gene>
<feature type="region of interest" description="Disordered" evidence="1">
    <location>
        <begin position="217"/>
        <end position="240"/>
    </location>
</feature>
<dbReference type="STRING" id="685588.A0A067ST61"/>
<name>A0A067ST61_GALM3</name>
<protein>
    <submittedName>
        <fullName evidence="2">Uncharacterized protein</fullName>
    </submittedName>
</protein>
<evidence type="ECO:0000313" key="3">
    <source>
        <dbReference type="Proteomes" id="UP000027222"/>
    </source>
</evidence>
<evidence type="ECO:0000313" key="2">
    <source>
        <dbReference type="EMBL" id="KDR70884.1"/>
    </source>
</evidence>
<sequence length="762" mass="86208">MIEPLSAMALGYIAGRLLGSSNSDDYVKFSQPFLVRVQTSTAGLEKNEYVTVIGYVSNTDRKELAGMQRGGEIEFEFKAKYVEDVGDIGDGSDDWAYYEGEDGRWRYMRMNKYGNTEEVIEEPQSAYDRPYSPPRGMAPRYHDVDGEKELSSSIIVATSPFSAALHVRYDDLGYTESPKNNGFNTFSHAGHAPSRLRKSNYLLGRLNNLTQSAKHLLEHLSPRKKHKRRRTEEPEAEEKHDDEILGTVQGRGVPSPPVSHDEDVFSAGPSAGETGFFYSRPQGLPTEAPSSCTLEFKLPPIDIPADAFGIPHLECENDQSSIYSSKSHHTDESDDLDDDCSIHTREIRDGKLREAPLLSAAEAALKDIHLFLRGPSRGKGGGYTPPKIDTFVRHRMEGMKALLALYTNPQSTTFEKWSASSFQAAIVLGHGRYCARQLRILCRSYITDRKVLPVNPYGEWNQSMLVDEGLCDDINLYLQELGNQITSEKLVAFLARPEVKEKHGITKKICNKTAQRYLKALGFRFTYAKKGQYADGHERKDVVHYCDKVFIPRWERFEVRMRNWKKDDMLVCEPSTPGRRVVVWFHDETIYYANDRRRRTWYHKDTPALPYAKGEGDSLMIADYVSADYGFLLSLDGKRSARRIMQPGKNKDGYFTNEDILEQFKDAVSIVLEAYPDDDHIFIYDNATTHLKRPENAPSARHMPKFTPAVGKNWLVEVIQRDAAGAAIRKTDGSFEKTKAIASLHGIYEPISFPDSVSLVLN</sequence>
<organism evidence="2 3">
    <name type="scientific">Galerina marginata (strain CBS 339.88)</name>
    <dbReference type="NCBI Taxonomy" id="685588"/>
    <lineage>
        <taxon>Eukaryota</taxon>
        <taxon>Fungi</taxon>
        <taxon>Dikarya</taxon>
        <taxon>Basidiomycota</taxon>
        <taxon>Agaricomycotina</taxon>
        <taxon>Agaricomycetes</taxon>
        <taxon>Agaricomycetidae</taxon>
        <taxon>Agaricales</taxon>
        <taxon>Agaricineae</taxon>
        <taxon>Strophariaceae</taxon>
        <taxon>Galerina</taxon>
    </lineage>
</organism>
<dbReference type="HOGENOM" id="CLU_366023_0_0_1"/>
<accession>A0A067ST61</accession>
<reference evidence="3" key="1">
    <citation type="journal article" date="2014" name="Proc. Natl. Acad. Sci. U.S.A.">
        <title>Extensive sampling of basidiomycete genomes demonstrates inadequacy of the white-rot/brown-rot paradigm for wood decay fungi.</title>
        <authorList>
            <person name="Riley R."/>
            <person name="Salamov A.A."/>
            <person name="Brown D.W."/>
            <person name="Nagy L.G."/>
            <person name="Floudas D."/>
            <person name="Held B.W."/>
            <person name="Levasseur A."/>
            <person name="Lombard V."/>
            <person name="Morin E."/>
            <person name="Otillar R."/>
            <person name="Lindquist E.A."/>
            <person name="Sun H."/>
            <person name="LaButti K.M."/>
            <person name="Schmutz J."/>
            <person name="Jabbour D."/>
            <person name="Luo H."/>
            <person name="Baker S.E."/>
            <person name="Pisabarro A.G."/>
            <person name="Walton J.D."/>
            <person name="Blanchette R.A."/>
            <person name="Henrissat B."/>
            <person name="Martin F."/>
            <person name="Cullen D."/>
            <person name="Hibbett D.S."/>
            <person name="Grigoriev I.V."/>
        </authorList>
    </citation>
    <scope>NUCLEOTIDE SEQUENCE [LARGE SCALE GENOMIC DNA]</scope>
    <source>
        <strain evidence="3">CBS 339.88</strain>
    </source>
</reference>
<dbReference type="PANTHER" id="PTHR35871:SF1">
    <property type="entry name" value="CXC1-LIKE CYSTEINE CLUSTER ASSOCIATED WITH KDZ TRANSPOSASES DOMAIN-CONTAINING PROTEIN"/>
    <property type="match status" value="1"/>
</dbReference>
<evidence type="ECO:0000256" key="1">
    <source>
        <dbReference type="SAM" id="MobiDB-lite"/>
    </source>
</evidence>
<dbReference type="OrthoDB" id="10044727at2759"/>
<keyword evidence="3" id="KW-1185">Reference proteome</keyword>
<proteinExistence type="predicted"/>
<dbReference type="AlphaFoldDB" id="A0A067ST61"/>
<dbReference type="Proteomes" id="UP000027222">
    <property type="component" value="Unassembled WGS sequence"/>
</dbReference>
<dbReference type="PANTHER" id="PTHR35871">
    <property type="entry name" value="EXPRESSED PROTEIN"/>
    <property type="match status" value="1"/>
</dbReference>
<feature type="compositionally biased region" description="Basic and acidic residues" evidence="1">
    <location>
        <begin position="230"/>
        <end position="240"/>
    </location>
</feature>
<dbReference type="EMBL" id="KL142395">
    <property type="protein sequence ID" value="KDR70884.1"/>
    <property type="molecule type" value="Genomic_DNA"/>
</dbReference>